<comment type="similarity">
    <text evidence="4">Belongs to the bacterial secretin family.</text>
</comment>
<keyword evidence="2 7" id="KW-0732">Signal</keyword>
<proteinExistence type="inferred from homology"/>
<dbReference type="OrthoDB" id="9779724at2"/>
<keyword evidence="11" id="KW-1185">Reference proteome</keyword>
<evidence type="ECO:0000256" key="5">
    <source>
        <dbReference type="RuleBase" id="RU004004"/>
    </source>
</evidence>
<evidence type="ECO:0000256" key="2">
    <source>
        <dbReference type="ARBA" id="ARBA00022729"/>
    </source>
</evidence>
<feature type="domain" description="NolW-like" evidence="9">
    <location>
        <begin position="386"/>
        <end position="451"/>
    </location>
</feature>
<dbReference type="GO" id="GO:0009306">
    <property type="term" value="P:protein secretion"/>
    <property type="evidence" value="ECO:0007669"/>
    <property type="project" value="InterPro"/>
</dbReference>
<gene>
    <name evidence="10" type="primary">gspD_1</name>
    <name evidence="10" type="ORF">KOR34_00440</name>
</gene>
<dbReference type="InterPro" id="IPR038591">
    <property type="entry name" value="NolW-like_sf"/>
</dbReference>
<dbReference type="InterPro" id="IPR004846">
    <property type="entry name" value="T2SS/T3SS_dom"/>
</dbReference>
<keyword evidence="5" id="KW-0813">Transport</keyword>
<evidence type="ECO:0000256" key="7">
    <source>
        <dbReference type="SAM" id="SignalP"/>
    </source>
</evidence>
<evidence type="ECO:0000256" key="6">
    <source>
        <dbReference type="SAM" id="MobiDB-lite"/>
    </source>
</evidence>
<feature type="domain" description="NolW-like" evidence="9">
    <location>
        <begin position="642"/>
        <end position="716"/>
    </location>
</feature>
<dbReference type="EMBL" id="SIHJ01000001">
    <property type="protein sequence ID" value="TWT35157.1"/>
    <property type="molecule type" value="Genomic_DNA"/>
</dbReference>
<dbReference type="PANTHER" id="PTHR30332:SF24">
    <property type="entry name" value="SECRETIN GSPD-RELATED"/>
    <property type="match status" value="1"/>
</dbReference>
<comment type="subcellular location">
    <subcellularLocation>
        <location evidence="5">Cell outer membrane</location>
    </subcellularLocation>
    <subcellularLocation>
        <location evidence="1">Membrane</location>
    </subcellularLocation>
</comment>
<evidence type="ECO:0000256" key="1">
    <source>
        <dbReference type="ARBA" id="ARBA00004370"/>
    </source>
</evidence>
<dbReference type="InterPro" id="IPR005644">
    <property type="entry name" value="NolW-like"/>
</dbReference>
<accession>A0A5C5VB23</accession>
<feature type="domain" description="NolW-like" evidence="9">
    <location>
        <begin position="458"/>
        <end position="534"/>
    </location>
</feature>
<dbReference type="GO" id="GO:0015627">
    <property type="term" value="C:type II protein secretion system complex"/>
    <property type="evidence" value="ECO:0007669"/>
    <property type="project" value="TreeGrafter"/>
</dbReference>
<dbReference type="Proteomes" id="UP000316714">
    <property type="component" value="Unassembled WGS sequence"/>
</dbReference>
<protein>
    <submittedName>
        <fullName evidence="10">Putative type II secretion system protein D</fullName>
    </submittedName>
</protein>
<dbReference type="Pfam" id="PF03958">
    <property type="entry name" value="Secretin_N"/>
    <property type="match status" value="6"/>
</dbReference>
<feature type="domain" description="NolW-like" evidence="9">
    <location>
        <begin position="46"/>
        <end position="104"/>
    </location>
</feature>
<dbReference type="Pfam" id="PF00263">
    <property type="entry name" value="Secretin"/>
    <property type="match status" value="1"/>
</dbReference>
<feature type="domain" description="NolW-like" evidence="9">
    <location>
        <begin position="726"/>
        <end position="805"/>
    </location>
</feature>
<keyword evidence="3" id="KW-0472">Membrane</keyword>
<name>A0A5C5VB23_9BACT</name>
<evidence type="ECO:0000259" key="8">
    <source>
        <dbReference type="Pfam" id="PF00263"/>
    </source>
</evidence>
<feature type="domain" description="Type II/III secretion system secretin-like" evidence="8">
    <location>
        <begin position="939"/>
        <end position="1112"/>
    </location>
</feature>
<dbReference type="PANTHER" id="PTHR30332">
    <property type="entry name" value="PROBABLE GENERAL SECRETION PATHWAY PROTEIN D"/>
    <property type="match status" value="1"/>
</dbReference>
<organism evidence="10 11">
    <name type="scientific">Posidoniimonas corsicana</name>
    <dbReference type="NCBI Taxonomy" id="1938618"/>
    <lineage>
        <taxon>Bacteria</taxon>
        <taxon>Pseudomonadati</taxon>
        <taxon>Planctomycetota</taxon>
        <taxon>Planctomycetia</taxon>
        <taxon>Pirellulales</taxon>
        <taxon>Lacipirellulaceae</taxon>
        <taxon>Posidoniimonas</taxon>
    </lineage>
</organism>
<feature type="signal peptide" evidence="7">
    <location>
        <begin position="1"/>
        <end position="24"/>
    </location>
</feature>
<dbReference type="GO" id="GO:0009279">
    <property type="term" value="C:cell outer membrane"/>
    <property type="evidence" value="ECO:0007669"/>
    <property type="project" value="UniProtKB-SubCell"/>
</dbReference>
<dbReference type="RefSeq" id="WP_146561112.1">
    <property type="nucleotide sequence ID" value="NZ_SIHJ01000001.1"/>
</dbReference>
<evidence type="ECO:0000313" key="11">
    <source>
        <dbReference type="Proteomes" id="UP000316714"/>
    </source>
</evidence>
<evidence type="ECO:0000256" key="3">
    <source>
        <dbReference type="ARBA" id="ARBA00023136"/>
    </source>
</evidence>
<dbReference type="InterPro" id="IPR050810">
    <property type="entry name" value="Bact_Secretion_Sys_Channel"/>
</dbReference>
<dbReference type="AlphaFoldDB" id="A0A5C5VB23"/>
<comment type="caution">
    <text evidence="10">The sequence shown here is derived from an EMBL/GenBank/DDBJ whole genome shotgun (WGS) entry which is preliminary data.</text>
</comment>
<feature type="domain" description="NolW-like" evidence="9">
    <location>
        <begin position="542"/>
        <end position="632"/>
    </location>
</feature>
<evidence type="ECO:0000256" key="4">
    <source>
        <dbReference type="RuleBase" id="RU004003"/>
    </source>
</evidence>
<evidence type="ECO:0000313" key="10">
    <source>
        <dbReference type="EMBL" id="TWT35157.1"/>
    </source>
</evidence>
<reference evidence="10 11" key="1">
    <citation type="submission" date="2019-02" db="EMBL/GenBank/DDBJ databases">
        <title>Deep-cultivation of Planctomycetes and their phenomic and genomic characterization uncovers novel biology.</title>
        <authorList>
            <person name="Wiegand S."/>
            <person name="Jogler M."/>
            <person name="Boedeker C."/>
            <person name="Pinto D."/>
            <person name="Vollmers J."/>
            <person name="Rivas-Marin E."/>
            <person name="Kohn T."/>
            <person name="Peeters S.H."/>
            <person name="Heuer A."/>
            <person name="Rast P."/>
            <person name="Oberbeckmann S."/>
            <person name="Bunk B."/>
            <person name="Jeske O."/>
            <person name="Meyerdierks A."/>
            <person name="Storesund J.E."/>
            <person name="Kallscheuer N."/>
            <person name="Luecker S."/>
            <person name="Lage O.M."/>
            <person name="Pohl T."/>
            <person name="Merkel B.J."/>
            <person name="Hornburger P."/>
            <person name="Mueller R.-W."/>
            <person name="Bruemmer F."/>
            <person name="Labrenz M."/>
            <person name="Spormann A.M."/>
            <person name="Op Den Camp H."/>
            <person name="Overmann J."/>
            <person name="Amann R."/>
            <person name="Jetten M.S.M."/>
            <person name="Mascher T."/>
            <person name="Medema M.H."/>
            <person name="Devos D.P."/>
            <person name="Kaster A.-K."/>
            <person name="Ovreas L."/>
            <person name="Rohde M."/>
            <person name="Galperin M.Y."/>
            <person name="Jogler C."/>
        </authorList>
    </citation>
    <scope>NUCLEOTIDE SEQUENCE [LARGE SCALE GENOMIC DNA]</scope>
    <source>
        <strain evidence="10 11">KOR34</strain>
    </source>
</reference>
<evidence type="ECO:0000259" key="9">
    <source>
        <dbReference type="Pfam" id="PF03958"/>
    </source>
</evidence>
<feature type="region of interest" description="Disordered" evidence="6">
    <location>
        <begin position="1163"/>
        <end position="1227"/>
    </location>
</feature>
<feature type="chain" id="PRO_5022701517" evidence="7">
    <location>
        <begin position="25"/>
        <end position="1227"/>
    </location>
</feature>
<dbReference type="Gene3D" id="3.30.1370.120">
    <property type="match status" value="5"/>
</dbReference>
<sequence precursor="true">MLHKSPLRRVVNCALLGSALSVPACLLAPADLAAQTPYAAPMGQRQFQLQHREAGELAPQLRLILGEGVEVVAPVEGRAIVVRGDEASLQLAQQMLQQLDRAPAGGPPQLQTYNVPGHLRDTASGWQSAFQGAPGERAAWDARTGQLIVLGSPETHAQVKQLLAAGQANAPSSLKLAGLTPGELHSRIQQLVNQPLPATWDGSRTWLSFPVRLGATGGVNLQANAATGEVRLQGQPQQVAAWTRVIQAMDARSAGGNVEVVASEGARLPAVRRALSAIQKSAPGQPLQGQFAAAQVPLQEDDQLDIEDFDEQETPLPGRATREQADTLRAVVEAQQAGSLLGPVQVEFIEGLDIIVLRGNDQDVQRVLQIIDQIERLSEVTVPSIEVLALQHVDGESMTRLLNRVYQQVLGPRTGGVSVTTLGKPNELLLIGRAENVRMAIDLVKRLDKPADPTSQFVVFPLKNAAASDAKELVDQYLGAADNQPQGQQDDTAEPMLNPKAIVIADVRSNSLIVRAAPRDMKEIHALLERIDTAEVESVDEVRVFKLRNARADELAEILLGAVAGAEVGQDGEGARSAGLRFITIDSDTQRRLDSGILTNVRVAPDVRANSLIITAPSESMELIAALIQQLDGTPDAEAELKVFTIKNGDAQALMEMLQSMFGADENDDPTAGGLSAATSSLVPLQFSVDARTNSIIAAGAAEDLAIVEAVLIRLDGSDNRDRRIEVYRLNNAPAEDVATAINDWLQNKRDIEDAAELPSGPFEQIDREVIVVPELVSNSLIISATDEYFAKLEEIIRKLDERPPMVMIQVLIAEVRLNDTDEFGVELGLQDSLLFDRSLVGELNTITNTTQTTTGGGATTITETDQIVLNAPLTPGFNFNDVQNPLGNNASTNALTTAGKVATQGLSNFGVGRINSELGFGGFVFSASSNSVNMLLRALQENRRLEVLSRPQIMALDNQEGLVSVGERVPTIQAVNFTEFGQQTNQVTYEDVGIILRVRPRISPDDQVVMEVYAEKSQLGPEAEGIPIFAAAGGTVVRAPTIRQTVAQTVVTAGTGQTVVLSGLLTKETSDVHRRVPFLSDIPLLGDLFRYDGVSQARSELLIIMTPRIIRSEVDADMVKQIESSRMSWVMCDVVNMHGPSGLRSRNDDWNAYESEVVYPTHVPNGAEPTPTYEQGPVQPAPYDLGAEAAPSSDQTITPAGFTPGGGPGVETASGYAPARRLPPVQ</sequence>